<sequence>MTGHVSLRKALYGELRGRHPDLPPHYISTAAQDASQRIESFMALKREGKARTERPEVRKVSVWLDDHLWKPGYTAISGKTRGGPRAARPHAR</sequence>
<evidence type="ECO:0000313" key="2">
    <source>
        <dbReference type="Proteomes" id="UP000002654"/>
    </source>
</evidence>
<name>G4RPM6_THETK</name>
<dbReference type="EMBL" id="FN869859">
    <property type="protein sequence ID" value="CCC81521.1"/>
    <property type="molecule type" value="Genomic_DNA"/>
</dbReference>
<organism evidence="1 2">
    <name type="scientific">Thermoproteus tenax (strain ATCC 35583 / DSM 2078 / JCM 9277 / NBRC 100435 / Kra 1)</name>
    <dbReference type="NCBI Taxonomy" id="768679"/>
    <lineage>
        <taxon>Archaea</taxon>
        <taxon>Thermoproteota</taxon>
        <taxon>Thermoprotei</taxon>
        <taxon>Thermoproteales</taxon>
        <taxon>Thermoproteaceae</taxon>
        <taxon>Thermoproteus</taxon>
    </lineage>
</organism>
<dbReference type="KEGG" id="ttn:TTX_0867"/>
<dbReference type="eggNOG" id="arCOG00679">
    <property type="taxonomic scope" value="Archaea"/>
</dbReference>
<dbReference type="GeneID" id="52284619"/>
<dbReference type="HOGENOM" id="CLU_2406517_0_0_2"/>
<dbReference type="RefSeq" id="WP_014126777.1">
    <property type="nucleotide sequence ID" value="NC_016070.1"/>
</dbReference>
<protein>
    <submittedName>
        <fullName evidence="1">Fragment of inactivated transposase</fullName>
    </submittedName>
</protein>
<evidence type="ECO:0000313" key="1">
    <source>
        <dbReference type="EMBL" id="CCC81521.1"/>
    </source>
</evidence>
<dbReference type="AlphaFoldDB" id="G4RPM6"/>
<accession>G4RPM6</accession>
<reference evidence="1 2" key="1">
    <citation type="journal article" date="2011" name="PLoS ONE">
        <title>The complete genome sequence of Thermoproteus tenax: a physiologically versatile member of the Crenarchaeota.</title>
        <authorList>
            <person name="Siebers B."/>
            <person name="Zaparty M."/>
            <person name="Raddatz G."/>
            <person name="Tjaden B."/>
            <person name="Albers S.V."/>
            <person name="Bell S.D."/>
            <person name="Blombach F."/>
            <person name="Kletzin A."/>
            <person name="Kyrpides N."/>
            <person name="Lanz C."/>
            <person name="Plagens A."/>
            <person name="Rampp M."/>
            <person name="Rosinus A."/>
            <person name="von Jan M."/>
            <person name="Makarova K.S."/>
            <person name="Klenk H.P."/>
            <person name="Schuster S.C."/>
            <person name="Hensel R."/>
        </authorList>
    </citation>
    <scope>NUCLEOTIDE SEQUENCE [LARGE SCALE GENOMIC DNA]</scope>
    <source>
        <strain evidence="2">ATCC 35583 / DSM 2078 / JCM 9277 / NBRC 100435 / Kra 1</strain>
    </source>
</reference>
<dbReference type="PaxDb" id="768679-TTX_0867"/>
<dbReference type="Proteomes" id="UP000002654">
    <property type="component" value="Chromosome"/>
</dbReference>
<dbReference type="OrthoDB" id="27763at2157"/>
<keyword evidence="2" id="KW-1185">Reference proteome</keyword>
<proteinExistence type="predicted"/>
<dbReference type="STRING" id="768679.TTX_0867"/>
<gene>
    <name evidence="1" type="ordered locus">TTX_0867</name>
</gene>